<evidence type="ECO:0000313" key="2">
    <source>
        <dbReference type="EMBL" id="EKR54617.1"/>
    </source>
</evidence>
<accession>A0A0E2D3Q6</accession>
<dbReference type="Proteomes" id="UP000001340">
    <property type="component" value="Unassembled WGS sequence"/>
</dbReference>
<feature type="transmembrane region" description="Helical" evidence="1">
    <location>
        <begin position="12"/>
        <end position="29"/>
    </location>
</feature>
<protein>
    <submittedName>
        <fullName evidence="2">Uncharacterized protein</fullName>
    </submittedName>
</protein>
<evidence type="ECO:0000313" key="3">
    <source>
        <dbReference type="Proteomes" id="UP000001340"/>
    </source>
</evidence>
<keyword evidence="1" id="KW-1133">Transmembrane helix</keyword>
<reference evidence="2 3" key="1">
    <citation type="submission" date="2012-10" db="EMBL/GenBank/DDBJ databases">
        <authorList>
            <person name="Harkins D.M."/>
            <person name="Durkin A.S."/>
            <person name="Brinkac L.M."/>
            <person name="Haft D.H."/>
            <person name="Selengut J.D."/>
            <person name="Sanka R."/>
            <person name="DePew J."/>
            <person name="Purushe J."/>
            <person name="Chanthongthip A."/>
            <person name="Lattana O."/>
            <person name="Phetsouvanh R."/>
            <person name="Newton P.N."/>
            <person name="Vinetz J.M."/>
            <person name="Sutton G.G."/>
            <person name="Nierman W.C."/>
            <person name="Fouts D.E."/>
        </authorList>
    </citation>
    <scope>NUCLEOTIDE SEQUENCE [LARGE SCALE GENOMIC DNA]</scope>
    <source>
        <strain evidence="2 3">UI 12758</strain>
    </source>
</reference>
<comment type="caution">
    <text evidence="2">The sequence shown here is derived from an EMBL/GenBank/DDBJ whole genome shotgun (WGS) entry which is preliminary data.</text>
</comment>
<name>A0A0E2D3Q6_LEPIR</name>
<dbReference type="AlphaFoldDB" id="A0A0E2D3Q6"/>
<keyword evidence="1" id="KW-0812">Transmembrane</keyword>
<proteinExistence type="predicted"/>
<sequence length="103" mass="11907">MGQTLIIDKKMFRLLFSKILLEFFLFLGLSSKFNDNSHSVQSPAENPSFTICIDKTSIFYILILFLFCFVSGTEMLGSEDKLENYKQIRKCSQKLESCLKKCN</sequence>
<gene>
    <name evidence="2" type="ORF">LEP1GSC105_4573</name>
</gene>
<organism evidence="2 3">
    <name type="scientific">Leptospira interrogans str. UI 12758</name>
    <dbReference type="NCBI Taxonomy" id="1049938"/>
    <lineage>
        <taxon>Bacteria</taxon>
        <taxon>Pseudomonadati</taxon>
        <taxon>Spirochaetota</taxon>
        <taxon>Spirochaetia</taxon>
        <taxon>Leptospirales</taxon>
        <taxon>Leptospiraceae</taxon>
        <taxon>Leptospira</taxon>
    </lineage>
</organism>
<evidence type="ECO:0000256" key="1">
    <source>
        <dbReference type="SAM" id="Phobius"/>
    </source>
</evidence>
<feature type="transmembrane region" description="Helical" evidence="1">
    <location>
        <begin position="57"/>
        <end position="77"/>
    </location>
</feature>
<keyword evidence="1" id="KW-0472">Membrane</keyword>
<dbReference type="EMBL" id="AHNR02000042">
    <property type="protein sequence ID" value="EKR54617.1"/>
    <property type="molecule type" value="Genomic_DNA"/>
</dbReference>